<evidence type="ECO:0000313" key="1">
    <source>
        <dbReference type="EMBL" id="GAJ14831.1"/>
    </source>
</evidence>
<dbReference type="AlphaFoldDB" id="X1VID3"/>
<reference evidence="1" key="1">
    <citation type="journal article" date="2014" name="Front. Microbiol.">
        <title>High frequency of phylogenetically diverse reductive dehalogenase-homologous genes in deep subseafloor sedimentary metagenomes.</title>
        <authorList>
            <person name="Kawai M."/>
            <person name="Futagami T."/>
            <person name="Toyoda A."/>
            <person name="Takaki Y."/>
            <person name="Nishi S."/>
            <person name="Hori S."/>
            <person name="Arai W."/>
            <person name="Tsubouchi T."/>
            <person name="Morono Y."/>
            <person name="Uchiyama I."/>
            <person name="Ito T."/>
            <person name="Fujiyama A."/>
            <person name="Inagaki F."/>
            <person name="Takami H."/>
        </authorList>
    </citation>
    <scope>NUCLEOTIDE SEQUENCE</scope>
    <source>
        <strain evidence="1">Expedition CK06-06</strain>
    </source>
</reference>
<accession>X1VID3</accession>
<protein>
    <submittedName>
        <fullName evidence="1">Uncharacterized protein</fullName>
    </submittedName>
</protein>
<dbReference type="EMBL" id="BARW01026037">
    <property type="protein sequence ID" value="GAJ14831.1"/>
    <property type="molecule type" value="Genomic_DNA"/>
</dbReference>
<organism evidence="1">
    <name type="scientific">marine sediment metagenome</name>
    <dbReference type="NCBI Taxonomy" id="412755"/>
    <lineage>
        <taxon>unclassified sequences</taxon>
        <taxon>metagenomes</taxon>
        <taxon>ecological metagenomes</taxon>
    </lineage>
</organism>
<name>X1VID3_9ZZZZ</name>
<sequence>MTDSDNQLQSSQLTPAGDAEAVRYLEQAITGGKHWYIALLEAIGLWKATEETHNGRTYRYLIAGEAFDWLLLAERLCEAVDGLLPDDEQTTLLFYGKPPLDLTTEKFKELIGSSKYHQYLNYFYGITTEEALIWAVQEEVRKERRTLGLNKEQDYDNEAYRRIYGATKAVLLKRFRREKGYPQLKSISLTELKEFTYWLFKYRLNHCDKARVASDTKKALTQLKSNG</sequence>
<comment type="caution">
    <text evidence="1">The sequence shown here is derived from an EMBL/GenBank/DDBJ whole genome shotgun (WGS) entry which is preliminary data.</text>
</comment>
<proteinExistence type="predicted"/>
<feature type="non-terminal residue" evidence="1">
    <location>
        <position position="227"/>
    </location>
</feature>
<gene>
    <name evidence="1" type="ORF">S12H4_42530</name>
</gene>